<proteinExistence type="predicted"/>
<organism evidence="2">
    <name type="scientific">Arion vulgaris</name>
    <dbReference type="NCBI Taxonomy" id="1028688"/>
    <lineage>
        <taxon>Eukaryota</taxon>
        <taxon>Metazoa</taxon>
        <taxon>Spiralia</taxon>
        <taxon>Lophotrochozoa</taxon>
        <taxon>Mollusca</taxon>
        <taxon>Gastropoda</taxon>
        <taxon>Heterobranchia</taxon>
        <taxon>Euthyneura</taxon>
        <taxon>Panpulmonata</taxon>
        <taxon>Eupulmonata</taxon>
        <taxon>Stylommatophora</taxon>
        <taxon>Helicina</taxon>
        <taxon>Arionoidea</taxon>
        <taxon>Arionidae</taxon>
        <taxon>Arion</taxon>
    </lineage>
</organism>
<evidence type="ECO:0000313" key="2">
    <source>
        <dbReference type="EMBL" id="CEK63817.1"/>
    </source>
</evidence>
<gene>
    <name evidence="2" type="primary">ORF49611</name>
</gene>
<dbReference type="AlphaFoldDB" id="A0A0B6Z607"/>
<dbReference type="EMBL" id="HACG01016952">
    <property type="protein sequence ID" value="CEK63817.1"/>
    <property type="molecule type" value="Transcribed_RNA"/>
</dbReference>
<name>A0A0B6Z607_9EUPU</name>
<accession>A0A0B6Z607</accession>
<sequence length="72" mass="8100">MQRQKKKRQRQSQKKQTDHEGLDVIVPHVLLGPSGEAKNKKKDVIVILNGTSVNAFVPICAQNSCALRYNED</sequence>
<feature type="compositionally biased region" description="Basic residues" evidence="1">
    <location>
        <begin position="1"/>
        <end position="13"/>
    </location>
</feature>
<evidence type="ECO:0000256" key="1">
    <source>
        <dbReference type="SAM" id="MobiDB-lite"/>
    </source>
</evidence>
<feature type="region of interest" description="Disordered" evidence="1">
    <location>
        <begin position="1"/>
        <end position="20"/>
    </location>
</feature>
<protein>
    <submittedName>
        <fullName evidence="2">Uncharacterized protein</fullName>
    </submittedName>
</protein>
<reference evidence="2" key="1">
    <citation type="submission" date="2014-12" db="EMBL/GenBank/DDBJ databases">
        <title>Insight into the proteome of Arion vulgaris.</title>
        <authorList>
            <person name="Aradska J."/>
            <person name="Bulat T."/>
            <person name="Smidak R."/>
            <person name="Sarate P."/>
            <person name="Gangsoo J."/>
            <person name="Sialana F."/>
            <person name="Bilban M."/>
            <person name="Lubec G."/>
        </authorList>
    </citation>
    <scope>NUCLEOTIDE SEQUENCE</scope>
    <source>
        <tissue evidence="2">Skin</tissue>
    </source>
</reference>